<feature type="chain" id="PRO_5020695356" evidence="1">
    <location>
        <begin position="22"/>
        <end position="116"/>
    </location>
</feature>
<keyword evidence="1" id="KW-0732">Signal</keyword>
<keyword evidence="3" id="KW-1185">Reference proteome</keyword>
<dbReference type="EMBL" id="AZBU02000001">
    <property type="protein sequence ID" value="TMS35905.1"/>
    <property type="molecule type" value="Genomic_DNA"/>
</dbReference>
<proteinExistence type="predicted"/>
<accession>A0A4U8UTE0</accession>
<evidence type="ECO:0000256" key="1">
    <source>
        <dbReference type="SAM" id="SignalP"/>
    </source>
</evidence>
<reference evidence="2 3" key="2">
    <citation type="journal article" date="2019" name="G3 (Bethesda)">
        <title>Hybrid Assembly of the Genome of the Entomopathogenic Nematode Steinernema carpocapsae Identifies the X-Chromosome.</title>
        <authorList>
            <person name="Serra L."/>
            <person name="Macchietto M."/>
            <person name="Macias-Munoz A."/>
            <person name="McGill C.J."/>
            <person name="Rodriguez I.M."/>
            <person name="Rodriguez B."/>
            <person name="Murad R."/>
            <person name="Mortazavi A."/>
        </authorList>
    </citation>
    <scope>NUCLEOTIDE SEQUENCE [LARGE SCALE GENOMIC DNA]</scope>
    <source>
        <strain evidence="2 3">ALL</strain>
    </source>
</reference>
<feature type="signal peptide" evidence="1">
    <location>
        <begin position="1"/>
        <end position="21"/>
    </location>
</feature>
<comment type="caution">
    <text evidence="2">The sequence shown here is derived from an EMBL/GenBank/DDBJ whole genome shotgun (WGS) entry which is preliminary data.</text>
</comment>
<dbReference type="Proteomes" id="UP000298663">
    <property type="component" value="Chromosome X"/>
</dbReference>
<dbReference type="OrthoDB" id="5861354at2759"/>
<dbReference type="EMBL" id="CM016762">
    <property type="protein sequence ID" value="TMS35905.1"/>
    <property type="molecule type" value="Genomic_DNA"/>
</dbReference>
<protein>
    <submittedName>
        <fullName evidence="2">Uncharacterized protein</fullName>
    </submittedName>
</protein>
<organism evidence="2 3">
    <name type="scientific">Steinernema carpocapsae</name>
    <name type="common">Entomopathogenic nematode</name>
    <dbReference type="NCBI Taxonomy" id="34508"/>
    <lineage>
        <taxon>Eukaryota</taxon>
        <taxon>Metazoa</taxon>
        <taxon>Ecdysozoa</taxon>
        <taxon>Nematoda</taxon>
        <taxon>Chromadorea</taxon>
        <taxon>Rhabditida</taxon>
        <taxon>Tylenchina</taxon>
        <taxon>Panagrolaimomorpha</taxon>
        <taxon>Strongyloidoidea</taxon>
        <taxon>Steinernematidae</taxon>
        <taxon>Steinernema</taxon>
    </lineage>
</organism>
<dbReference type="AlphaFoldDB" id="A0A4U8UTE0"/>
<sequence>MLRLSLVCLLSLLALSVRSTSEKIPPSVEKPPRVLELKDIWPDGDYCILKGPSACPPNFEKHRTRLSVQQIFTTEEKRRDGSMAISTGTFGESGLTSDSYDDLYSLDLVTCCRIPS</sequence>
<evidence type="ECO:0000313" key="2">
    <source>
        <dbReference type="EMBL" id="TMS35905.1"/>
    </source>
</evidence>
<evidence type="ECO:0000313" key="3">
    <source>
        <dbReference type="Proteomes" id="UP000298663"/>
    </source>
</evidence>
<name>A0A4U8UTE0_STECR</name>
<reference evidence="2 3" key="1">
    <citation type="journal article" date="2015" name="Genome Biol.">
        <title>Comparative genomics of Steinernema reveals deeply conserved gene regulatory networks.</title>
        <authorList>
            <person name="Dillman A.R."/>
            <person name="Macchietto M."/>
            <person name="Porter C.F."/>
            <person name="Rogers A."/>
            <person name="Williams B."/>
            <person name="Antoshechkin I."/>
            <person name="Lee M.M."/>
            <person name="Goodwin Z."/>
            <person name="Lu X."/>
            <person name="Lewis E.E."/>
            <person name="Goodrich-Blair H."/>
            <person name="Stock S.P."/>
            <person name="Adams B.J."/>
            <person name="Sternberg P.W."/>
            <person name="Mortazavi A."/>
        </authorList>
    </citation>
    <scope>NUCLEOTIDE SEQUENCE [LARGE SCALE GENOMIC DNA]</scope>
    <source>
        <strain evidence="2 3">ALL</strain>
    </source>
</reference>
<gene>
    <name evidence="2" type="ORF">L596_003195</name>
</gene>